<comment type="caution">
    <text evidence="2">The sequence shown here is derived from an EMBL/GenBank/DDBJ whole genome shotgun (WGS) entry which is preliminary data.</text>
</comment>
<gene>
    <name evidence="2" type="ORF">A374_14955</name>
</gene>
<evidence type="ECO:0000313" key="3">
    <source>
        <dbReference type="Proteomes" id="UP000004080"/>
    </source>
</evidence>
<dbReference type="Proteomes" id="UP000004080">
    <property type="component" value="Unassembled WGS sequence"/>
</dbReference>
<name>I8AG58_9BACL</name>
<protein>
    <submittedName>
        <fullName evidence="2">Uncharacterized protein</fullName>
    </submittedName>
</protein>
<evidence type="ECO:0000256" key="1">
    <source>
        <dbReference type="SAM" id="Coils"/>
    </source>
</evidence>
<dbReference type="EMBL" id="AKKV01000031">
    <property type="protein sequence ID" value="EIT84637.1"/>
    <property type="molecule type" value="Genomic_DNA"/>
</dbReference>
<accession>I8AG58</accession>
<feature type="coiled-coil region" evidence="1">
    <location>
        <begin position="24"/>
        <end position="127"/>
    </location>
</feature>
<sequence length="302" mass="35149">MHSQKERLSYDRLIARAQFYQEKSLESEKKLVFAEEQIERLELELQEATAQNGVEKERELHEKTAEIVDLQAKIQQLEASVPTGAVVDYKQRIADYEELLKTVQDEINEKEAKLDISLQKIKALEKKLMLQGKNDPITHKVDENNEEIFTKKDYGCLCYFDHSIILKEDQSGIIRGSFIIENTGLIVLENPSICLRFQPSDANVIKGKIYSNELHEVNSDNLENFQWMFVDNDWAKEANERGEIWLCPIRLMRLEPGEKILLQDFQIPFKKEVIGNLLVEAFVFFNKQNYKIKAANHIAINF</sequence>
<dbReference type="eggNOG" id="ENOG5032QXU">
    <property type="taxonomic scope" value="Bacteria"/>
</dbReference>
<dbReference type="AlphaFoldDB" id="I8AG58"/>
<keyword evidence="3" id="KW-1185">Reference proteome</keyword>
<organism evidence="2 3">
    <name type="scientific">Fictibacillus macauensis ZFHKF-1</name>
    <dbReference type="NCBI Taxonomy" id="1196324"/>
    <lineage>
        <taxon>Bacteria</taxon>
        <taxon>Bacillati</taxon>
        <taxon>Bacillota</taxon>
        <taxon>Bacilli</taxon>
        <taxon>Bacillales</taxon>
        <taxon>Fictibacillaceae</taxon>
        <taxon>Fictibacillus</taxon>
    </lineage>
</organism>
<keyword evidence="1" id="KW-0175">Coiled coil</keyword>
<reference evidence="2 3" key="1">
    <citation type="journal article" date="2012" name="J. Bacteriol.">
        <title>Genome of Bacillus macauensis ZFHKF-1, a Long-Chain-Forming Bacterium.</title>
        <authorList>
            <person name="Cai L."/>
            <person name="Zhang T."/>
        </authorList>
    </citation>
    <scope>NUCLEOTIDE SEQUENCE [LARGE SCALE GENOMIC DNA]</scope>
    <source>
        <strain evidence="2 3">ZFHKF-1</strain>
    </source>
</reference>
<dbReference type="STRING" id="1196324.A374_14955"/>
<proteinExistence type="predicted"/>
<evidence type="ECO:0000313" key="2">
    <source>
        <dbReference type="EMBL" id="EIT84637.1"/>
    </source>
</evidence>
<dbReference type="PATRIC" id="fig|1196324.3.peg.3062"/>